<comment type="similarity">
    <text evidence="1">Belongs to the AHA1 family.</text>
</comment>
<evidence type="ECO:0000256" key="1">
    <source>
        <dbReference type="ARBA" id="ARBA00006817"/>
    </source>
</evidence>
<protein>
    <submittedName>
        <fullName evidence="3">SRPBCC domain-containing protein</fullName>
    </submittedName>
</protein>
<keyword evidence="4" id="KW-1185">Reference proteome</keyword>
<evidence type="ECO:0000313" key="3">
    <source>
        <dbReference type="EMBL" id="GAA0037253.1"/>
    </source>
</evidence>
<dbReference type="InterPro" id="IPR023393">
    <property type="entry name" value="START-like_dom_sf"/>
</dbReference>
<dbReference type="EMBL" id="BAAAAF010000019">
    <property type="protein sequence ID" value="GAA0037253.1"/>
    <property type="molecule type" value="Genomic_DNA"/>
</dbReference>
<dbReference type="RefSeq" id="WP_339393881.1">
    <property type="nucleotide sequence ID" value="NZ_BAAAAF010000019.1"/>
</dbReference>
<feature type="domain" description="Activator of Hsp90 ATPase homologue 1/2-like C-terminal" evidence="2">
    <location>
        <begin position="13"/>
        <end position="144"/>
    </location>
</feature>
<accession>A0ABN0SSA1</accession>
<gene>
    <name evidence="3" type="ORF">NCCP602_32150</name>
</gene>
<sequence length="153" mass="17211">MEYGSIERENYVNAPPDVVFQTVSDPKHIKEWWPDSALYEVAEGANGEIRFGDLDSGGIAVQLTIVDVSPPNRFAFRWTHPVGEDASPGNSMLVTFELRPSGEGTLLRFTETGFREMGWEAAVLEEQYREHVQGWDYFLPKLGPYAESLAQKA</sequence>
<dbReference type="CDD" id="cd08898">
    <property type="entry name" value="SRPBCC_CalC_Aha1-like_5"/>
    <property type="match status" value="1"/>
</dbReference>
<dbReference type="Proteomes" id="UP001498238">
    <property type="component" value="Unassembled WGS sequence"/>
</dbReference>
<reference evidence="3 4" key="1">
    <citation type="submission" date="2024-01" db="EMBL/GenBank/DDBJ databases">
        <title>Characterization of antibiotic resistant novel bacterial strains and their environmental applications.</title>
        <authorList>
            <person name="Manzoor S."/>
            <person name="Abbas S."/>
            <person name="Arshad M."/>
            <person name="Ahmed I."/>
        </authorList>
    </citation>
    <scope>NUCLEOTIDE SEQUENCE [LARGE SCALE GENOMIC DNA]</scope>
    <source>
        <strain evidence="3 4">NCCP-602</strain>
    </source>
</reference>
<dbReference type="Gene3D" id="3.30.530.20">
    <property type="match status" value="1"/>
</dbReference>
<proteinExistence type="inferred from homology"/>
<dbReference type="InterPro" id="IPR013538">
    <property type="entry name" value="ASHA1/2-like_C"/>
</dbReference>
<comment type="caution">
    <text evidence="3">The sequence shown here is derived from an EMBL/GenBank/DDBJ whole genome shotgun (WGS) entry which is preliminary data.</text>
</comment>
<organism evidence="3 4">
    <name type="scientific">Brevibacterium metallidurans</name>
    <dbReference type="NCBI Taxonomy" id="1482676"/>
    <lineage>
        <taxon>Bacteria</taxon>
        <taxon>Bacillati</taxon>
        <taxon>Actinomycetota</taxon>
        <taxon>Actinomycetes</taxon>
        <taxon>Micrococcales</taxon>
        <taxon>Brevibacteriaceae</taxon>
        <taxon>Brevibacterium</taxon>
    </lineage>
</organism>
<dbReference type="Pfam" id="PF08327">
    <property type="entry name" value="AHSA1"/>
    <property type="match status" value="1"/>
</dbReference>
<dbReference type="SUPFAM" id="SSF55961">
    <property type="entry name" value="Bet v1-like"/>
    <property type="match status" value="1"/>
</dbReference>
<evidence type="ECO:0000259" key="2">
    <source>
        <dbReference type="Pfam" id="PF08327"/>
    </source>
</evidence>
<evidence type="ECO:0000313" key="4">
    <source>
        <dbReference type="Proteomes" id="UP001498238"/>
    </source>
</evidence>
<name>A0ABN0SSA1_9MICO</name>